<dbReference type="PANTHER" id="PTHR36723">
    <property type="entry name" value="F22C12.19"/>
    <property type="match status" value="1"/>
</dbReference>
<sequence>MDAVELPFPVDVAAAPKLMGTEGFVRPGVTVKEVEGQDSDRVSMIVNHSILVENGVAPNLLGVVVKPRHSSVLPSKSAPLPVVPLTILDLRRAPIATVRRAINNYEFYSKMQFVVLDVASMKSDTEFHSRDEFQETELNKNSSMLADLQSEELSKNVHAKGKNCPVITSKLDGIKAGKFHRSNSSGSKRSRISEDSLSLKGIENSKDDIDKLASNHIKCSSSEKSQLSKQKSNASKRGDKKNFKVPSKAKFDSPSMKLGAGIFNSACGGNNFFGLYGLKHDIHDVTKLMDEPTLDELLRGTCDCPSLNKDKGKKPSTMSESFLSSVRKACSILHFPKSVQSQNMAEMDGSSNKKMSANESSSVCVVESSDNGDKGRSCISDMSLCQKEPCSVTETPASPLDFPLHQPKDVLERIALPPSQDLELLLLDASKPVVGSRSSNDLRTGKQVTRRPSLPAFPWSHALGGHCRTNSDAVKLSSRSTCQGKWARIGFIDSCTDIERGCFTNLDSFSYDQSLVPSVGSSDNKVSSSFCASLPFCHWDSSSPTTCTKVSQVTADSGGQADNKKYDWHCPRTLAAAQTLYEMATRTPKQNPECTIGWQKKISHKTTKARNSKSNEKLEEKFSRPITISILRRRSPSPAMSSYPTCLGNKKEGISALDSLFVGKIGCLGRMNLPLFAKANRFSFALTVAGSFDHISTFRLEFSLRMNEIAQPNATKSSFKCSELRFPLHSPFLTPPAWHVLD</sequence>
<dbReference type="PANTHER" id="PTHR36723:SF1">
    <property type="entry name" value="F22C12.19"/>
    <property type="match status" value="1"/>
</dbReference>
<keyword evidence="3" id="KW-1185">Reference proteome</keyword>
<reference evidence="2" key="1">
    <citation type="submission" date="2020-09" db="EMBL/GenBank/DDBJ databases">
        <title>Genome-Enabled Discovery of Anthraquinone Biosynthesis in Senna tora.</title>
        <authorList>
            <person name="Kang S.-H."/>
            <person name="Pandey R.P."/>
            <person name="Lee C.-M."/>
            <person name="Sim J.-S."/>
            <person name="Jeong J.-T."/>
            <person name="Choi B.-S."/>
            <person name="Jung M."/>
            <person name="Ginzburg D."/>
            <person name="Zhao K."/>
            <person name="Won S.Y."/>
            <person name="Oh T.-J."/>
            <person name="Yu Y."/>
            <person name="Kim N.-H."/>
            <person name="Lee O.R."/>
            <person name="Lee T.-H."/>
            <person name="Bashyal P."/>
            <person name="Kim T.-S."/>
            <person name="Lee W.-H."/>
            <person name="Kawkins C."/>
            <person name="Kim C.-K."/>
            <person name="Kim J.S."/>
            <person name="Ahn B.O."/>
            <person name="Rhee S.Y."/>
            <person name="Sohng J.K."/>
        </authorList>
    </citation>
    <scope>NUCLEOTIDE SEQUENCE</scope>
    <source>
        <tissue evidence="2">Leaf</tissue>
    </source>
</reference>
<evidence type="ECO:0000313" key="2">
    <source>
        <dbReference type="EMBL" id="KAF7810394.1"/>
    </source>
</evidence>
<dbReference type="Proteomes" id="UP000634136">
    <property type="component" value="Unassembled WGS sequence"/>
</dbReference>
<protein>
    <submittedName>
        <fullName evidence="2">Uncharacterized protein</fullName>
    </submittedName>
</protein>
<evidence type="ECO:0000256" key="1">
    <source>
        <dbReference type="SAM" id="MobiDB-lite"/>
    </source>
</evidence>
<feature type="region of interest" description="Disordered" evidence="1">
    <location>
        <begin position="220"/>
        <end position="249"/>
    </location>
</feature>
<comment type="caution">
    <text evidence="2">The sequence shown here is derived from an EMBL/GenBank/DDBJ whole genome shotgun (WGS) entry which is preliminary data.</text>
</comment>
<evidence type="ECO:0000313" key="3">
    <source>
        <dbReference type="Proteomes" id="UP000634136"/>
    </source>
</evidence>
<dbReference type="AlphaFoldDB" id="A0A834WAU8"/>
<proteinExistence type="predicted"/>
<accession>A0A834WAU8</accession>
<dbReference type="EMBL" id="JAAIUW010000011">
    <property type="protein sequence ID" value="KAF7810394.1"/>
    <property type="molecule type" value="Genomic_DNA"/>
</dbReference>
<dbReference type="OrthoDB" id="755659at2759"/>
<feature type="compositionally biased region" description="Low complexity" evidence="1">
    <location>
        <begin position="220"/>
        <end position="232"/>
    </location>
</feature>
<gene>
    <name evidence="2" type="ORF">G2W53_037137</name>
</gene>
<name>A0A834WAU8_9FABA</name>
<organism evidence="2 3">
    <name type="scientific">Senna tora</name>
    <dbReference type="NCBI Taxonomy" id="362788"/>
    <lineage>
        <taxon>Eukaryota</taxon>
        <taxon>Viridiplantae</taxon>
        <taxon>Streptophyta</taxon>
        <taxon>Embryophyta</taxon>
        <taxon>Tracheophyta</taxon>
        <taxon>Spermatophyta</taxon>
        <taxon>Magnoliopsida</taxon>
        <taxon>eudicotyledons</taxon>
        <taxon>Gunneridae</taxon>
        <taxon>Pentapetalae</taxon>
        <taxon>rosids</taxon>
        <taxon>fabids</taxon>
        <taxon>Fabales</taxon>
        <taxon>Fabaceae</taxon>
        <taxon>Caesalpinioideae</taxon>
        <taxon>Cassia clade</taxon>
        <taxon>Senna</taxon>
    </lineage>
</organism>